<comment type="caution">
    <text evidence="1">The sequence shown here is derived from an EMBL/GenBank/DDBJ whole genome shotgun (WGS) entry which is preliminary data.</text>
</comment>
<accession>A0ABD1EAN0</accession>
<dbReference type="Proteomes" id="UP001566132">
    <property type="component" value="Unassembled WGS sequence"/>
</dbReference>
<name>A0ABD1EAN0_HYPHA</name>
<sequence>MTQDDKRFGITQYDIVDMERHTCLHWQEHLGDMSAKWANVKIKDTSFCYKNRLETVAGQLDENYIISLPT</sequence>
<evidence type="ECO:0000313" key="2">
    <source>
        <dbReference type="Proteomes" id="UP001566132"/>
    </source>
</evidence>
<gene>
    <name evidence="1" type="ORF">ABEB36_012261</name>
</gene>
<protein>
    <submittedName>
        <fullName evidence="1">Uncharacterized protein</fullName>
    </submittedName>
</protein>
<organism evidence="1 2">
    <name type="scientific">Hypothenemus hampei</name>
    <name type="common">Coffee berry borer</name>
    <dbReference type="NCBI Taxonomy" id="57062"/>
    <lineage>
        <taxon>Eukaryota</taxon>
        <taxon>Metazoa</taxon>
        <taxon>Ecdysozoa</taxon>
        <taxon>Arthropoda</taxon>
        <taxon>Hexapoda</taxon>
        <taxon>Insecta</taxon>
        <taxon>Pterygota</taxon>
        <taxon>Neoptera</taxon>
        <taxon>Endopterygota</taxon>
        <taxon>Coleoptera</taxon>
        <taxon>Polyphaga</taxon>
        <taxon>Cucujiformia</taxon>
        <taxon>Curculionidae</taxon>
        <taxon>Scolytinae</taxon>
        <taxon>Hypothenemus</taxon>
    </lineage>
</organism>
<proteinExistence type="predicted"/>
<dbReference type="AlphaFoldDB" id="A0ABD1EAN0"/>
<dbReference type="EMBL" id="JBDJPC010000009">
    <property type="protein sequence ID" value="KAL1491703.1"/>
    <property type="molecule type" value="Genomic_DNA"/>
</dbReference>
<reference evidence="1 2" key="1">
    <citation type="submission" date="2024-05" db="EMBL/GenBank/DDBJ databases">
        <title>Genetic variation in Jamaican populations of the coffee berry borer (Hypothenemus hampei).</title>
        <authorList>
            <person name="Errbii M."/>
            <person name="Myrie A."/>
        </authorList>
    </citation>
    <scope>NUCLEOTIDE SEQUENCE [LARGE SCALE GENOMIC DNA]</scope>
    <source>
        <strain evidence="1">JA-Hopewell-2020-01-JO</strain>
        <tissue evidence="1">Whole body</tissue>
    </source>
</reference>
<keyword evidence="2" id="KW-1185">Reference proteome</keyword>
<evidence type="ECO:0000313" key="1">
    <source>
        <dbReference type="EMBL" id="KAL1491703.1"/>
    </source>
</evidence>